<dbReference type="PANTHER" id="PTHR33710">
    <property type="entry name" value="BNAC02G09200D PROTEIN"/>
    <property type="match status" value="1"/>
</dbReference>
<dbReference type="PANTHER" id="PTHR33710:SF71">
    <property type="entry name" value="ENDONUCLEASE_EXONUCLEASE_PHOSPHATASE DOMAIN-CONTAINING PROTEIN"/>
    <property type="match status" value="1"/>
</dbReference>
<accession>A0A5C7I700</accession>
<sequence>MRSVDDLPWLCGGDFNEILKVEEKSGGSDKSILGICQFREVIDDCNLVDLGFEGSKMTWNNRRDRDNNVQERIDRMLADTAWIDLFPGARVQHLGYNSYDHRPLLLSFADGFRGARKTDRKPFKFEPFWLKEECFEVIREAWNSLEVPHSLGDLERKLVFCAGKLSFWSLAKFDSLRKRIEEKQKEVKELLSRAQIKGTMSLHFIARFLAETGIAPTQLAPNSYRILIRHNFSKNSVPRHFFNLEIWNRSPFGMSKRETVQVVMAATQSWEDRDRHSLLVERELMELGLFPAISGLRRHLYDIDISAGDCAEKAKALDKLS</sequence>
<evidence type="ECO:0000313" key="2">
    <source>
        <dbReference type="Proteomes" id="UP000323000"/>
    </source>
</evidence>
<protein>
    <recommendedName>
        <fullName evidence="3">Endonuclease/exonuclease/phosphatase domain-containing protein</fullName>
    </recommendedName>
</protein>
<comment type="caution">
    <text evidence="1">The sequence shown here is derived from an EMBL/GenBank/DDBJ whole genome shotgun (WGS) entry which is preliminary data.</text>
</comment>
<dbReference type="EMBL" id="VAHF01000004">
    <property type="protein sequence ID" value="TXG65080.1"/>
    <property type="molecule type" value="Genomic_DNA"/>
</dbReference>
<evidence type="ECO:0000313" key="1">
    <source>
        <dbReference type="EMBL" id="TXG65080.1"/>
    </source>
</evidence>
<dbReference type="OrthoDB" id="1750980at2759"/>
<organism evidence="1 2">
    <name type="scientific">Acer yangbiense</name>
    <dbReference type="NCBI Taxonomy" id="1000413"/>
    <lineage>
        <taxon>Eukaryota</taxon>
        <taxon>Viridiplantae</taxon>
        <taxon>Streptophyta</taxon>
        <taxon>Embryophyta</taxon>
        <taxon>Tracheophyta</taxon>
        <taxon>Spermatophyta</taxon>
        <taxon>Magnoliopsida</taxon>
        <taxon>eudicotyledons</taxon>
        <taxon>Gunneridae</taxon>
        <taxon>Pentapetalae</taxon>
        <taxon>rosids</taxon>
        <taxon>malvids</taxon>
        <taxon>Sapindales</taxon>
        <taxon>Sapindaceae</taxon>
        <taxon>Hippocastanoideae</taxon>
        <taxon>Acereae</taxon>
        <taxon>Acer</taxon>
    </lineage>
</organism>
<dbReference type="Proteomes" id="UP000323000">
    <property type="component" value="Chromosome 4"/>
</dbReference>
<evidence type="ECO:0008006" key="3">
    <source>
        <dbReference type="Google" id="ProtNLM"/>
    </source>
</evidence>
<gene>
    <name evidence="1" type="ORF">EZV62_012074</name>
</gene>
<name>A0A5C7I700_9ROSI</name>
<dbReference type="Gene3D" id="3.60.10.10">
    <property type="entry name" value="Endonuclease/exonuclease/phosphatase"/>
    <property type="match status" value="1"/>
</dbReference>
<keyword evidence="2" id="KW-1185">Reference proteome</keyword>
<proteinExistence type="predicted"/>
<reference evidence="2" key="1">
    <citation type="journal article" date="2019" name="Gigascience">
        <title>De novo genome assembly of the endangered Acer yangbiense, a plant species with extremely small populations endemic to Yunnan Province, China.</title>
        <authorList>
            <person name="Yang J."/>
            <person name="Wariss H.M."/>
            <person name="Tao L."/>
            <person name="Zhang R."/>
            <person name="Yun Q."/>
            <person name="Hollingsworth P."/>
            <person name="Dao Z."/>
            <person name="Luo G."/>
            <person name="Guo H."/>
            <person name="Ma Y."/>
            <person name="Sun W."/>
        </authorList>
    </citation>
    <scope>NUCLEOTIDE SEQUENCE [LARGE SCALE GENOMIC DNA]</scope>
    <source>
        <strain evidence="2">cv. Malutang</strain>
    </source>
</reference>
<dbReference type="AlphaFoldDB" id="A0A5C7I700"/>
<dbReference type="SUPFAM" id="SSF56219">
    <property type="entry name" value="DNase I-like"/>
    <property type="match status" value="1"/>
</dbReference>
<dbReference type="InterPro" id="IPR036691">
    <property type="entry name" value="Endo/exonu/phosph_ase_sf"/>
</dbReference>